<proteinExistence type="predicted"/>
<feature type="compositionally biased region" description="Basic and acidic residues" evidence="2">
    <location>
        <begin position="82"/>
        <end position="91"/>
    </location>
</feature>
<sequence>MTPEQRRYRRTRLIERVRTVEQRQSALAAAEAEAQRARLDAVSAKTRALATHYASLTDATDAQSLRRSGAMSSQLRDLSATAERHARDARNQSEASLAALAQTERRRRRAEEDYRAAASTLRDKLAAR</sequence>
<feature type="region of interest" description="Disordered" evidence="2">
    <location>
        <begin position="61"/>
        <end position="128"/>
    </location>
</feature>
<reference evidence="3 4" key="1">
    <citation type="submission" date="2021-07" db="EMBL/GenBank/DDBJ databases">
        <title>Alteriqipengyuania abyssalis NZ-12B nov, sp.nov isolated from deep sea sponge in pacific ocean.</title>
        <authorList>
            <person name="Tareen S."/>
            <person name="Wink J."/>
        </authorList>
    </citation>
    <scope>NUCLEOTIDE SEQUENCE [LARGE SCALE GENOMIC DNA]</scope>
    <source>
        <strain evidence="3 4">NZ-12B</strain>
    </source>
</reference>
<dbReference type="RefSeq" id="WP_054523548.1">
    <property type="nucleotide sequence ID" value="NZ_JAHWXP010000002.1"/>
</dbReference>
<evidence type="ECO:0000313" key="3">
    <source>
        <dbReference type="EMBL" id="MBY8337120.1"/>
    </source>
</evidence>
<keyword evidence="1" id="KW-0175">Coiled coil</keyword>
<name>A0ABS7PFZ2_9SPHN</name>
<comment type="caution">
    <text evidence="3">The sequence shown here is derived from an EMBL/GenBank/DDBJ whole genome shotgun (WGS) entry which is preliminary data.</text>
</comment>
<accession>A0ABS7PFZ2</accession>
<feature type="compositionally biased region" description="Polar residues" evidence="2">
    <location>
        <begin position="61"/>
        <end position="76"/>
    </location>
</feature>
<gene>
    <name evidence="3" type="ORF">KYN89_08660</name>
</gene>
<keyword evidence="4" id="KW-1185">Reference proteome</keyword>
<dbReference type="Proteomes" id="UP000759298">
    <property type="component" value="Unassembled WGS sequence"/>
</dbReference>
<evidence type="ECO:0000256" key="2">
    <source>
        <dbReference type="SAM" id="MobiDB-lite"/>
    </source>
</evidence>
<evidence type="ECO:0000256" key="1">
    <source>
        <dbReference type="SAM" id="Coils"/>
    </source>
</evidence>
<evidence type="ECO:0000313" key="4">
    <source>
        <dbReference type="Proteomes" id="UP000759298"/>
    </source>
</evidence>
<organism evidence="3 4">
    <name type="scientific">Alteriqipengyuania abyssalis</name>
    <dbReference type="NCBI Taxonomy" id="2860200"/>
    <lineage>
        <taxon>Bacteria</taxon>
        <taxon>Pseudomonadati</taxon>
        <taxon>Pseudomonadota</taxon>
        <taxon>Alphaproteobacteria</taxon>
        <taxon>Sphingomonadales</taxon>
        <taxon>Erythrobacteraceae</taxon>
        <taxon>Alteriqipengyuania</taxon>
    </lineage>
</organism>
<dbReference type="EMBL" id="JAHWXP010000002">
    <property type="protein sequence ID" value="MBY8337120.1"/>
    <property type="molecule type" value="Genomic_DNA"/>
</dbReference>
<protein>
    <submittedName>
        <fullName evidence="3">Capsule biosynthesis GfcC family protein</fullName>
    </submittedName>
</protein>
<feature type="compositionally biased region" description="Basic and acidic residues" evidence="2">
    <location>
        <begin position="109"/>
        <end position="128"/>
    </location>
</feature>
<feature type="coiled-coil region" evidence="1">
    <location>
        <begin position="20"/>
        <end position="47"/>
    </location>
</feature>